<reference evidence="3 4" key="1">
    <citation type="submission" date="2011-04" db="EMBL/GenBank/DDBJ databases">
        <authorList>
            <person name="Harkins D.M."/>
            <person name="Madupu R."/>
            <person name="Durkin A.S."/>
            <person name="Torralba M."/>
            <person name="Methe B."/>
            <person name="Sutton G.G."/>
            <person name="Nelson K.E."/>
        </authorList>
    </citation>
    <scope>NUCLEOTIDE SEQUENCE [LARGE SCALE GENOMIC DNA]</scope>
    <source>
        <strain evidence="3 4">UPII 199-6</strain>
    </source>
</reference>
<dbReference type="InterPro" id="IPR053773">
    <property type="entry name" value="Vpar_1526-like"/>
</dbReference>
<evidence type="ECO:0000313" key="3">
    <source>
        <dbReference type="EMBL" id="EGL39851.1"/>
    </source>
</evidence>
<evidence type="ECO:0000256" key="2">
    <source>
        <dbReference type="SAM" id="Phobius"/>
    </source>
</evidence>
<name>A0ABN0CZC1_9FIRM</name>
<comment type="caution">
    <text evidence="3">The sequence shown here is derived from an EMBL/GenBank/DDBJ whole genome shotgun (WGS) entry which is preliminary data.</text>
</comment>
<sequence length="563" mass="63715">MSSLLPYAIIIGIVVIFFGVCYVVFSGNSGKKEMGNGEVLNRNDNQFRRIKQNGITVTDQRVKPSVAHERHEPSQNTAWGTTQGETVRRVRQTGGTAVHNKRHAVRDLEATYVLPKEDVEFLAAQEKKEQERSREENLSTSRREKEDLGAVVAADLAEKQAVRAARAKTAVQHVLAANEKQREIEKTQIINRQDMRRVLQDGRHSETAASRHTENTPGDQVHPQATVADMRGQQPSPVFTAAEISPVIQQCVDDFLQHFGKATAKRKALVTEITVAAFTYVGCRSDRERQELIEPLLAHEALHNMQKAYVAHPQEEVKEIALMAFKDAVRKTAATTRHFIAVEALKVLPYLSLPHYKILAILFTFLYSRNTRNVDKESFCSYLDSHVLPFQAGLPMEKAYYQQLGYYQCTVTENKETRFAEILRGSYPLLFEYRGMTPLELQDILQGQSIPAEYVVTSFNSDLIKLALIDESMAKAFFNRIHIQDRRMQQRLLQAVKSRPVDFSGEAALNIMENISPVLADLSDLWDSSQLRVSTLSLLGLYLAHGYIHSVTGEEVDLSRWFE</sequence>
<evidence type="ECO:0000313" key="4">
    <source>
        <dbReference type="Proteomes" id="UP000004018"/>
    </source>
</evidence>
<gene>
    <name evidence="3" type="ORF">HMPREF1039_0331</name>
</gene>
<protein>
    <submittedName>
        <fullName evidence="3">Uncharacterized protein</fullName>
    </submittedName>
</protein>
<accession>A0ABN0CZC1</accession>
<proteinExistence type="predicted"/>
<dbReference type="NCBIfam" id="NF045477">
    <property type="entry name" value="LPO_1073_dom"/>
    <property type="match status" value="1"/>
</dbReference>
<feature type="region of interest" description="Disordered" evidence="1">
    <location>
        <begin position="199"/>
        <end position="222"/>
    </location>
</feature>
<keyword evidence="2" id="KW-0472">Membrane</keyword>
<evidence type="ECO:0000256" key="1">
    <source>
        <dbReference type="SAM" id="MobiDB-lite"/>
    </source>
</evidence>
<keyword evidence="2" id="KW-0812">Transmembrane</keyword>
<keyword evidence="2" id="KW-1133">Transmembrane helix</keyword>
<dbReference type="RefSeq" id="WP_007391223.1">
    <property type="nucleotide sequence ID" value="NZ_AFIJ01000032.1"/>
</dbReference>
<feature type="compositionally biased region" description="Basic and acidic residues" evidence="1">
    <location>
        <begin position="199"/>
        <end position="214"/>
    </location>
</feature>
<organism evidence="3 4">
    <name type="scientific">Megasphaera lornae</name>
    <dbReference type="NCBI Taxonomy" id="1000568"/>
    <lineage>
        <taxon>Bacteria</taxon>
        <taxon>Bacillati</taxon>
        <taxon>Bacillota</taxon>
        <taxon>Negativicutes</taxon>
        <taxon>Veillonellales</taxon>
        <taxon>Veillonellaceae</taxon>
        <taxon>Megasphaera</taxon>
    </lineage>
</organism>
<feature type="transmembrane region" description="Helical" evidence="2">
    <location>
        <begin position="6"/>
        <end position="25"/>
    </location>
</feature>
<dbReference type="Proteomes" id="UP000004018">
    <property type="component" value="Unassembled WGS sequence"/>
</dbReference>
<keyword evidence="4" id="KW-1185">Reference proteome</keyword>
<dbReference type="EMBL" id="AFIJ01000032">
    <property type="protein sequence ID" value="EGL39851.1"/>
    <property type="molecule type" value="Genomic_DNA"/>
</dbReference>